<sequence length="169" mass="19250">MKKKTVSIVILIILFLVFALYFSPWVKKPNKEIIYVEYNDSLTFNPLQNIDFNVGDNKAYLLISHQDIEELPDGIKKGKVLFCSDNNVLDRLAKNFYHKKSGGDMATCESEILIYHNKKLILSSKIALSKNIIGLQGESIGWADAVNRDSLVSVFKEFNLIKRPVLILE</sequence>
<protein>
    <recommendedName>
        <fullName evidence="4">GDYXXLXY protein</fullName>
    </recommendedName>
</protein>
<evidence type="ECO:0000256" key="1">
    <source>
        <dbReference type="SAM" id="Phobius"/>
    </source>
</evidence>
<reference evidence="2 3" key="1">
    <citation type="submission" date="2020-08" db="EMBL/GenBank/DDBJ databases">
        <title>Genomic Encyclopedia of Type Strains, Phase IV (KMG-IV): sequencing the most valuable type-strain genomes for metagenomic binning, comparative biology and taxonomic classification.</title>
        <authorList>
            <person name="Goeker M."/>
        </authorList>
    </citation>
    <scope>NUCLEOTIDE SEQUENCE [LARGE SCALE GENOMIC DNA]</scope>
    <source>
        <strain evidence="2 3">DSM 100397</strain>
    </source>
</reference>
<keyword evidence="1" id="KW-0812">Transmembrane</keyword>
<keyword evidence="1" id="KW-1133">Transmembrane helix</keyword>
<organism evidence="2 3">
    <name type="scientific">Flavobacterium gossypii</name>
    <dbReference type="NCBI Taxonomy" id="1646119"/>
    <lineage>
        <taxon>Bacteria</taxon>
        <taxon>Pseudomonadati</taxon>
        <taxon>Bacteroidota</taxon>
        <taxon>Flavobacteriia</taxon>
        <taxon>Flavobacteriales</taxon>
        <taxon>Flavobacteriaceae</taxon>
        <taxon>Flavobacterium</taxon>
    </lineage>
</organism>
<keyword evidence="1" id="KW-0472">Membrane</keyword>
<gene>
    <name evidence="2" type="ORF">GGR22_001289</name>
</gene>
<name>A0ABR6DP07_9FLAO</name>
<evidence type="ECO:0000313" key="3">
    <source>
        <dbReference type="Proteomes" id="UP000555003"/>
    </source>
</evidence>
<dbReference type="EMBL" id="JACJIS010000001">
    <property type="protein sequence ID" value="MBA9073163.1"/>
    <property type="molecule type" value="Genomic_DNA"/>
</dbReference>
<evidence type="ECO:0000313" key="2">
    <source>
        <dbReference type="EMBL" id="MBA9073163.1"/>
    </source>
</evidence>
<dbReference type="RefSeq" id="WP_182492993.1">
    <property type="nucleotide sequence ID" value="NZ_JACJIS010000001.1"/>
</dbReference>
<dbReference type="Proteomes" id="UP000555003">
    <property type="component" value="Unassembled WGS sequence"/>
</dbReference>
<evidence type="ECO:0008006" key="4">
    <source>
        <dbReference type="Google" id="ProtNLM"/>
    </source>
</evidence>
<keyword evidence="3" id="KW-1185">Reference proteome</keyword>
<feature type="transmembrane region" description="Helical" evidence="1">
    <location>
        <begin position="6"/>
        <end position="26"/>
    </location>
</feature>
<accession>A0ABR6DP07</accession>
<comment type="caution">
    <text evidence="2">The sequence shown here is derived from an EMBL/GenBank/DDBJ whole genome shotgun (WGS) entry which is preliminary data.</text>
</comment>
<proteinExistence type="predicted"/>